<dbReference type="PANTHER" id="PTHR46268">
    <property type="entry name" value="STRESS RESPONSE PROTEIN NHAX"/>
    <property type="match status" value="1"/>
</dbReference>
<dbReference type="RefSeq" id="WP_110105781.1">
    <property type="nucleotide sequence ID" value="NZ_JACBZZ010000001.1"/>
</dbReference>
<dbReference type="Proteomes" id="UP000246303">
    <property type="component" value="Unassembled WGS sequence"/>
</dbReference>
<feature type="domain" description="UspA" evidence="2">
    <location>
        <begin position="4"/>
        <end position="137"/>
    </location>
</feature>
<evidence type="ECO:0000313" key="3">
    <source>
        <dbReference type="EMBL" id="PXA65914.1"/>
    </source>
</evidence>
<dbReference type="AlphaFoldDB" id="A0A2V3DTA3"/>
<organism evidence="3 4">
    <name type="scientific">Arthrobacter psychrochitiniphilus</name>
    <dbReference type="NCBI Taxonomy" id="291045"/>
    <lineage>
        <taxon>Bacteria</taxon>
        <taxon>Bacillati</taxon>
        <taxon>Actinomycetota</taxon>
        <taxon>Actinomycetes</taxon>
        <taxon>Micrococcales</taxon>
        <taxon>Micrococcaceae</taxon>
        <taxon>Arthrobacter</taxon>
    </lineage>
</organism>
<dbReference type="OrthoDB" id="5242641at2"/>
<evidence type="ECO:0000313" key="4">
    <source>
        <dbReference type="Proteomes" id="UP000246303"/>
    </source>
</evidence>
<evidence type="ECO:0000259" key="2">
    <source>
        <dbReference type="Pfam" id="PF00582"/>
    </source>
</evidence>
<proteinExistence type="inferred from homology"/>
<protein>
    <submittedName>
        <fullName evidence="3">Universal stress protein UspA</fullName>
    </submittedName>
</protein>
<gene>
    <name evidence="3" type="ORF">CVS29_07825</name>
</gene>
<keyword evidence="4" id="KW-1185">Reference proteome</keyword>
<reference evidence="3 4" key="1">
    <citation type="submission" date="2018-05" db="EMBL/GenBank/DDBJ databases">
        <title>Genetic diversity of glacier-inhabiting Cryobacterium bacteria in China and description of Cryobacterium mengkeensis sp. nov. and Arthrobacter glacialis sp. nov.</title>
        <authorList>
            <person name="Liu Q."/>
            <person name="Xin Y.-H."/>
        </authorList>
    </citation>
    <scope>NUCLEOTIDE SEQUENCE [LARGE SCALE GENOMIC DNA]</scope>
    <source>
        <strain evidence="3 4">GP3</strain>
    </source>
</reference>
<accession>A0A2V3DTA3</accession>
<dbReference type="EMBL" id="QHLZ01000004">
    <property type="protein sequence ID" value="PXA65914.1"/>
    <property type="molecule type" value="Genomic_DNA"/>
</dbReference>
<dbReference type="InterPro" id="IPR006016">
    <property type="entry name" value="UspA"/>
</dbReference>
<dbReference type="CDD" id="cd00293">
    <property type="entry name" value="USP-like"/>
    <property type="match status" value="1"/>
</dbReference>
<dbReference type="Gene3D" id="3.40.50.12370">
    <property type="match status" value="1"/>
</dbReference>
<evidence type="ECO:0000256" key="1">
    <source>
        <dbReference type="ARBA" id="ARBA00008791"/>
    </source>
</evidence>
<feature type="domain" description="UspA" evidence="2">
    <location>
        <begin position="149"/>
        <end position="281"/>
    </location>
</feature>
<sequence length="319" mass="32952">MRYVVGYTANGRGGDAVNLAVALARRQGAALDLVMVMPEDSPYNGVYPPAAGFENILAQQVGQWLEEGLALIPSDVVATAHVVRGESEASALIEAAKDLHASALIIGASSTGLFKRFTVGSVASALLHASAVPVVLAPAGYSRTEPITRLTCAVGSREGAEQVLMVGLTTARRRGLPLRLVSLVALGNDDGGTTVEDASKHLHGLVDASAALDAGLLEKLDIEVVVGSGRTIEDAVDGLHWKKGEILIIGSSRLAQGKSIFLGSTANRILRALPVPMIVVPRDYAGTADDLLQTSQVPVVDAAGPSSVAPTSEVKEAGK</sequence>
<name>A0A2V3DTA3_9MICC</name>
<comment type="caution">
    <text evidence="3">The sequence shown here is derived from an EMBL/GenBank/DDBJ whole genome shotgun (WGS) entry which is preliminary data.</text>
</comment>
<dbReference type="PANTHER" id="PTHR46268:SF6">
    <property type="entry name" value="UNIVERSAL STRESS PROTEIN UP12"/>
    <property type="match status" value="1"/>
</dbReference>
<dbReference type="SUPFAM" id="SSF52402">
    <property type="entry name" value="Adenine nucleotide alpha hydrolases-like"/>
    <property type="match status" value="2"/>
</dbReference>
<comment type="similarity">
    <text evidence="1">Belongs to the universal stress protein A family.</text>
</comment>
<dbReference type="Pfam" id="PF00582">
    <property type="entry name" value="Usp"/>
    <property type="match status" value="2"/>
</dbReference>